<name>A0A6U4H7X1_9STRA</name>
<dbReference type="Pfam" id="PF00168">
    <property type="entry name" value="C2"/>
    <property type="match status" value="1"/>
</dbReference>
<sequence>MVMEAALSPQGSVIVRAEEKVDCGVHAKVQLRGHDLAKMDGLRIFAKSDPYFVLSRANEDGSWTPVHRTDFVEGTVDPVWPLVCLSAQRTCNGDLVRPLKIEVFDHDNNNDDDPMGEVMTSLQDLGESDPSRTWPVMLDGEQKGTLSPLDTPAPEIFNIPTFVDYLHGGLELNVIVGIDFTASNGDPQKPGTLHYVQEGAENQYETALRCLLDILSEYDTDQEYPVYGFGAKPDGGSVQHCFPVGGHAPKKGTQGVLEAYRQCLAEGLQLSGPPLFNPIMEAALAKANSDKENGRNTYTILVVLCDGSFTDIHNCLDTLLAAATSPLSVILIGVGEMRALSSAPGPPPPISPTHNPLSPCLSAGDEDFSEMSKLDGDDGRLKSFTTGELCPRDLVQFVKVRRLGG</sequence>
<dbReference type="InterPro" id="IPR045052">
    <property type="entry name" value="Copine"/>
</dbReference>
<dbReference type="SMART" id="SM00239">
    <property type="entry name" value="C2"/>
    <property type="match status" value="1"/>
</dbReference>
<feature type="domain" description="C2" evidence="2">
    <location>
        <begin position="9"/>
        <end position="135"/>
    </location>
</feature>
<accession>A0A6U4H7X1</accession>
<dbReference type="InterPro" id="IPR035892">
    <property type="entry name" value="C2_domain_sf"/>
</dbReference>
<proteinExistence type="inferred from homology"/>
<dbReference type="InterPro" id="IPR036465">
    <property type="entry name" value="vWFA_dom_sf"/>
</dbReference>
<dbReference type="GO" id="GO:0005544">
    <property type="term" value="F:calcium-dependent phospholipid binding"/>
    <property type="evidence" value="ECO:0007669"/>
    <property type="project" value="InterPro"/>
</dbReference>
<dbReference type="GO" id="GO:0071277">
    <property type="term" value="P:cellular response to calcium ion"/>
    <property type="evidence" value="ECO:0007669"/>
    <property type="project" value="TreeGrafter"/>
</dbReference>
<dbReference type="AlphaFoldDB" id="A0A6U4H7X1"/>
<dbReference type="EMBL" id="HBGJ01025026">
    <property type="protein sequence ID" value="CAD9257652.1"/>
    <property type="molecule type" value="Transcribed_RNA"/>
</dbReference>
<gene>
    <name evidence="3" type="ORF">PPAR1163_LOCUS16010</name>
    <name evidence="4" type="ORF">PPAR1163_LOCUS16024</name>
</gene>
<dbReference type="CDD" id="cd04047">
    <property type="entry name" value="C2B_Copine"/>
    <property type="match status" value="1"/>
</dbReference>
<dbReference type="PANTHER" id="PTHR10857:SF106">
    <property type="entry name" value="C2 DOMAIN-CONTAINING PROTEIN"/>
    <property type="match status" value="1"/>
</dbReference>
<evidence type="ECO:0000259" key="2">
    <source>
        <dbReference type="PROSITE" id="PS50004"/>
    </source>
</evidence>
<comment type="similarity">
    <text evidence="1">Belongs to the copine family.</text>
</comment>
<evidence type="ECO:0000256" key="1">
    <source>
        <dbReference type="ARBA" id="ARBA00009048"/>
    </source>
</evidence>
<dbReference type="GO" id="GO:0005886">
    <property type="term" value="C:plasma membrane"/>
    <property type="evidence" value="ECO:0007669"/>
    <property type="project" value="TreeGrafter"/>
</dbReference>
<dbReference type="SUPFAM" id="SSF53300">
    <property type="entry name" value="vWA-like"/>
    <property type="match status" value="1"/>
</dbReference>
<reference evidence="4" key="1">
    <citation type="submission" date="2021-01" db="EMBL/GenBank/DDBJ databases">
        <authorList>
            <person name="Corre E."/>
            <person name="Pelletier E."/>
            <person name="Niang G."/>
            <person name="Scheremetjew M."/>
            <person name="Finn R."/>
            <person name="Kale V."/>
            <person name="Holt S."/>
            <person name="Cochrane G."/>
            <person name="Meng A."/>
            <person name="Brown T."/>
            <person name="Cohen L."/>
        </authorList>
    </citation>
    <scope>NUCLEOTIDE SEQUENCE</scope>
    <source>
        <strain evidence="4">CCMP2877</strain>
    </source>
</reference>
<dbReference type="PANTHER" id="PTHR10857">
    <property type="entry name" value="COPINE"/>
    <property type="match status" value="1"/>
</dbReference>
<dbReference type="EMBL" id="HBGJ01025004">
    <property type="protein sequence ID" value="CAD9257638.1"/>
    <property type="molecule type" value="Transcribed_RNA"/>
</dbReference>
<protein>
    <recommendedName>
        <fullName evidence="2">C2 domain-containing protein</fullName>
    </recommendedName>
</protein>
<organism evidence="4">
    <name type="scientific">Phaeomonas parva</name>
    <dbReference type="NCBI Taxonomy" id="124430"/>
    <lineage>
        <taxon>Eukaryota</taxon>
        <taxon>Sar</taxon>
        <taxon>Stramenopiles</taxon>
        <taxon>Ochrophyta</taxon>
        <taxon>Pinguiophyceae</taxon>
        <taxon>Pinguiochrysidales</taxon>
        <taxon>Pinguiochrysidaceae</taxon>
        <taxon>Phaeomonas</taxon>
    </lineage>
</organism>
<dbReference type="Gene3D" id="2.60.40.150">
    <property type="entry name" value="C2 domain"/>
    <property type="match status" value="1"/>
</dbReference>
<evidence type="ECO:0000313" key="4">
    <source>
        <dbReference type="EMBL" id="CAD9257652.1"/>
    </source>
</evidence>
<dbReference type="InterPro" id="IPR037768">
    <property type="entry name" value="C2B_Copine"/>
</dbReference>
<dbReference type="InterPro" id="IPR000008">
    <property type="entry name" value="C2_dom"/>
</dbReference>
<dbReference type="SUPFAM" id="SSF49562">
    <property type="entry name" value="C2 domain (Calcium/lipid-binding domain, CaLB)"/>
    <property type="match status" value="1"/>
</dbReference>
<dbReference type="InterPro" id="IPR010734">
    <property type="entry name" value="Copine_C"/>
</dbReference>
<evidence type="ECO:0000313" key="3">
    <source>
        <dbReference type="EMBL" id="CAD9257638.1"/>
    </source>
</evidence>
<dbReference type="PROSITE" id="PS50004">
    <property type="entry name" value="C2"/>
    <property type="match status" value="1"/>
</dbReference>
<dbReference type="Pfam" id="PF07002">
    <property type="entry name" value="Copine"/>
    <property type="match status" value="1"/>
</dbReference>